<evidence type="ECO:0000259" key="2">
    <source>
        <dbReference type="PROSITE" id="PS50263"/>
    </source>
</evidence>
<protein>
    <recommendedName>
        <fullName evidence="2">CN hydrolase domain-containing protein</fullName>
    </recommendedName>
</protein>
<dbReference type="Gene3D" id="3.60.110.10">
    <property type="entry name" value="Carbon-nitrogen hydrolase"/>
    <property type="match status" value="1"/>
</dbReference>
<feature type="compositionally biased region" description="Basic and acidic residues" evidence="1">
    <location>
        <begin position="186"/>
        <end position="195"/>
    </location>
</feature>
<accession>A0A0G2E879</accession>
<dbReference type="GO" id="GO:0070773">
    <property type="term" value="F:protein-N-terminal glutamine amidohydrolase activity"/>
    <property type="evidence" value="ECO:0007669"/>
    <property type="project" value="InterPro"/>
</dbReference>
<feature type="domain" description="CN hydrolase" evidence="2">
    <location>
        <begin position="1"/>
        <end position="281"/>
    </location>
</feature>
<evidence type="ECO:0000313" key="3">
    <source>
        <dbReference type="EMBL" id="KKY19212.1"/>
    </source>
</evidence>
<dbReference type="PANTHER" id="PTHR11750:SF26">
    <property type="entry name" value="PROTEIN N-TERMINAL AMIDASE"/>
    <property type="match status" value="1"/>
</dbReference>
<dbReference type="AlphaFoldDB" id="A0A0G2E879"/>
<reference evidence="3 4" key="1">
    <citation type="submission" date="2015-05" db="EMBL/GenBank/DDBJ databases">
        <title>Distinctive expansion of gene families associated with plant cell wall degradation and secondary metabolism in the genomes of grapevine trunk pathogens.</title>
        <authorList>
            <person name="Lawrence D.P."/>
            <person name="Travadon R."/>
            <person name="Rolshausen P.E."/>
            <person name="Baumgartner K."/>
        </authorList>
    </citation>
    <scope>NUCLEOTIDE SEQUENCE [LARGE SCALE GENOMIC DNA]</scope>
    <source>
        <strain evidence="3">UCRPC4</strain>
    </source>
</reference>
<feature type="compositionally biased region" description="Acidic residues" evidence="1">
    <location>
        <begin position="294"/>
        <end position="309"/>
    </location>
</feature>
<proteinExistence type="predicted"/>
<organism evidence="3 4">
    <name type="scientific">Phaeomoniella chlamydospora</name>
    <name type="common">Phaeoacremonium chlamydosporum</name>
    <dbReference type="NCBI Taxonomy" id="158046"/>
    <lineage>
        <taxon>Eukaryota</taxon>
        <taxon>Fungi</taxon>
        <taxon>Dikarya</taxon>
        <taxon>Ascomycota</taxon>
        <taxon>Pezizomycotina</taxon>
        <taxon>Eurotiomycetes</taxon>
        <taxon>Chaetothyriomycetidae</taxon>
        <taxon>Phaeomoniellales</taxon>
        <taxon>Phaeomoniellaceae</taxon>
        <taxon>Phaeomoniella</taxon>
    </lineage>
</organism>
<comment type="caution">
    <text evidence="3">The sequence shown here is derived from an EMBL/GenBank/DDBJ whole genome shotgun (WGS) entry which is preliminary data.</text>
</comment>
<sequence>MGKEDGSTTTMHSRGDVSVVDALPVSDFEPSYYNALVFVSPSGQMLAHYRKTFLYYTDEIWASENTDGFFSGDLPFRAPKLTNARQTRPSSISDACGDGGAEMKVAAGICMDINPYQFKAPWTAYEFASHCIRSQARLVVLSMAWLTRLPAEAIEMDQHNPDWNTVGYWIERFAPLLTHKSDNVHYETRQDETTHGKSSNEQAPQQRGDKESKEQVIVIFANRTGFEGTAPLIGDVRYAGSSAVMSMTRPQTRNEGGEIGMWDILGRGVEDVLVVDTEEDPKYGLKMRQKADDSGDEDTSEDSNEVLDV</sequence>
<feature type="region of interest" description="Disordered" evidence="1">
    <location>
        <begin position="186"/>
        <end position="212"/>
    </location>
</feature>
<keyword evidence="4" id="KW-1185">Reference proteome</keyword>
<evidence type="ECO:0000256" key="1">
    <source>
        <dbReference type="SAM" id="MobiDB-lite"/>
    </source>
</evidence>
<feature type="compositionally biased region" description="Polar residues" evidence="1">
    <location>
        <begin position="196"/>
        <end position="205"/>
    </location>
</feature>
<gene>
    <name evidence="3" type="ORF">UCRPC4_g04586</name>
</gene>
<dbReference type="GO" id="GO:0030163">
    <property type="term" value="P:protein catabolic process"/>
    <property type="evidence" value="ECO:0007669"/>
    <property type="project" value="TreeGrafter"/>
</dbReference>
<dbReference type="Proteomes" id="UP000053317">
    <property type="component" value="Unassembled WGS sequence"/>
</dbReference>
<name>A0A0G2E879_PHACM</name>
<dbReference type="InterPro" id="IPR036526">
    <property type="entry name" value="C-N_Hydrolase_sf"/>
</dbReference>
<dbReference type="GO" id="GO:0008418">
    <property type="term" value="F:protein-N-terminal asparagine amidohydrolase activity"/>
    <property type="evidence" value="ECO:0007669"/>
    <property type="project" value="InterPro"/>
</dbReference>
<dbReference type="SUPFAM" id="SSF56317">
    <property type="entry name" value="Carbon-nitrogen hydrolase"/>
    <property type="match status" value="1"/>
</dbReference>
<dbReference type="InterPro" id="IPR003010">
    <property type="entry name" value="C-N_Hydrolase"/>
</dbReference>
<dbReference type="PROSITE" id="PS50263">
    <property type="entry name" value="CN_HYDROLASE"/>
    <property type="match status" value="1"/>
</dbReference>
<reference evidence="3 4" key="2">
    <citation type="submission" date="2015-05" db="EMBL/GenBank/DDBJ databases">
        <authorList>
            <person name="Morales-Cruz A."/>
            <person name="Amrine K.C."/>
            <person name="Cantu D."/>
        </authorList>
    </citation>
    <scope>NUCLEOTIDE SEQUENCE [LARGE SCALE GENOMIC DNA]</scope>
    <source>
        <strain evidence="3">UCRPC4</strain>
    </source>
</reference>
<evidence type="ECO:0000313" key="4">
    <source>
        <dbReference type="Proteomes" id="UP000053317"/>
    </source>
</evidence>
<dbReference type="InterPro" id="IPR039703">
    <property type="entry name" value="Nta1"/>
</dbReference>
<feature type="region of interest" description="Disordered" evidence="1">
    <location>
        <begin position="284"/>
        <end position="309"/>
    </location>
</feature>
<dbReference type="OrthoDB" id="201515at2759"/>
<dbReference type="PANTHER" id="PTHR11750">
    <property type="entry name" value="PROTEIN N-TERMINAL AMIDASE"/>
    <property type="match status" value="1"/>
</dbReference>
<dbReference type="EMBL" id="LCWF01000109">
    <property type="protein sequence ID" value="KKY19212.1"/>
    <property type="molecule type" value="Genomic_DNA"/>
</dbReference>